<reference evidence="2 3" key="1">
    <citation type="journal article" date="2010" name="Nature">
        <title>The Ectocarpus genome and the independent evolution of multicellularity in brown algae.</title>
        <authorList>
            <person name="Cock J.M."/>
            <person name="Sterck L."/>
            <person name="Rouze P."/>
            <person name="Scornet D."/>
            <person name="Allen A.E."/>
            <person name="Amoutzias G."/>
            <person name="Anthouard V."/>
            <person name="Artiguenave F."/>
            <person name="Aury J.M."/>
            <person name="Badger J.H."/>
            <person name="Beszteri B."/>
            <person name="Billiau K."/>
            <person name="Bonnet E."/>
            <person name="Bothwell J.H."/>
            <person name="Bowler C."/>
            <person name="Boyen C."/>
            <person name="Brownlee C."/>
            <person name="Carrano C.J."/>
            <person name="Charrier B."/>
            <person name="Cho G.Y."/>
            <person name="Coelho S.M."/>
            <person name="Collen J."/>
            <person name="Corre E."/>
            <person name="Da Silva C."/>
            <person name="Delage L."/>
            <person name="Delaroque N."/>
            <person name="Dittami S.M."/>
            <person name="Doulbeau S."/>
            <person name="Elias M."/>
            <person name="Farnham G."/>
            <person name="Gachon C.M."/>
            <person name="Gschloessl B."/>
            <person name="Heesch S."/>
            <person name="Jabbari K."/>
            <person name="Jubin C."/>
            <person name="Kawai H."/>
            <person name="Kimura K."/>
            <person name="Kloareg B."/>
            <person name="Kupper F.C."/>
            <person name="Lang D."/>
            <person name="Le Bail A."/>
            <person name="Leblanc C."/>
            <person name="Lerouge P."/>
            <person name="Lohr M."/>
            <person name="Lopez P.J."/>
            <person name="Martens C."/>
            <person name="Maumus F."/>
            <person name="Michel G."/>
            <person name="Miranda-Saavedra D."/>
            <person name="Morales J."/>
            <person name="Moreau H."/>
            <person name="Motomura T."/>
            <person name="Nagasato C."/>
            <person name="Napoli C.A."/>
            <person name="Nelson D.R."/>
            <person name="Nyvall-Collen P."/>
            <person name="Peters A.F."/>
            <person name="Pommier C."/>
            <person name="Potin P."/>
            <person name="Poulain J."/>
            <person name="Quesneville H."/>
            <person name="Read B."/>
            <person name="Rensing S.A."/>
            <person name="Ritter A."/>
            <person name="Rousvoal S."/>
            <person name="Samanta M."/>
            <person name="Samson G."/>
            <person name="Schroeder D.C."/>
            <person name="Segurens B."/>
            <person name="Strittmatter M."/>
            <person name="Tonon T."/>
            <person name="Tregear J.W."/>
            <person name="Valentin K."/>
            <person name="von Dassow P."/>
            <person name="Yamagishi T."/>
            <person name="Van de Peer Y."/>
            <person name="Wincker P."/>
        </authorList>
    </citation>
    <scope>NUCLEOTIDE SEQUENCE [LARGE SCALE GENOMIC DNA]</scope>
    <source>
        <strain evidence="3">Ec32 / CCAP1310/4</strain>
    </source>
</reference>
<feature type="compositionally biased region" description="Basic and acidic residues" evidence="1">
    <location>
        <begin position="1"/>
        <end position="10"/>
    </location>
</feature>
<sequence>MCPKADREELGSAGTGGIRDVRDVESSVGDLGSPLRGGPLFGRKGSPETTLGLEEKFTEEYGEDDDDVVRDELSATFLEVHDLDDEMESDILVLEGIESLGNATDSIEENQELYGVFVRKKKEANLIKLSYPDNKTRVTKPRAKVLYYISGWLLSKDWAHVRRQKIEEREWVSFVDLNKSASEGAAVEKDKELEHLVGEVKRRNDEINGAGLLFATKAFFEFTYASEIGYFHILSKPFLLGAYLVGLPGDMLRVVSEATEIRDAWAECCPPSSGSVNFEWDSKVAHEVFLRIRT</sequence>
<gene>
    <name evidence="2" type="ORF">Esi_0067_0039</name>
</gene>
<accession>D7G5R0</accession>
<feature type="region of interest" description="Disordered" evidence="1">
    <location>
        <begin position="1"/>
        <end position="48"/>
    </location>
</feature>
<keyword evidence="3" id="KW-1185">Reference proteome</keyword>
<evidence type="ECO:0000256" key="1">
    <source>
        <dbReference type="SAM" id="MobiDB-lite"/>
    </source>
</evidence>
<evidence type="ECO:0000313" key="2">
    <source>
        <dbReference type="EMBL" id="CBJ27357.1"/>
    </source>
</evidence>
<proteinExistence type="predicted"/>
<evidence type="ECO:0000313" key="3">
    <source>
        <dbReference type="Proteomes" id="UP000002630"/>
    </source>
</evidence>
<dbReference type="InParanoid" id="D7G5R0"/>
<protein>
    <submittedName>
        <fullName evidence="2">Uncharacterized protein</fullName>
    </submittedName>
</protein>
<dbReference type="Proteomes" id="UP000002630">
    <property type="component" value="Linkage Group LG26"/>
</dbReference>
<dbReference type="EMBL" id="FN649751">
    <property type="protein sequence ID" value="CBJ27357.1"/>
    <property type="molecule type" value="Genomic_DNA"/>
</dbReference>
<dbReference type="EMBL" id="FN648894">
    <property type="protein sequence ID" value="CBJ27357.1"/>
    <property type="molecule type" value="Genomic_DNA"/>
</dbReference>
<name>D7G5R0_ECTSI</name>
<dbReference type="AlphaFoldDB" id="D7G5R0"/>
<organism evidence="2 3">
    <name type="scientific">Ectocarpus siliculosus</name>
    <name type="common">Brown alga</name>
    <name type="synonym">Conferva siliculosa</name>
    <dbReference type="NCBI Taxonomy" id="2880"/>
    <lineage>
        <taxon>Eukaryota</taxon>
        <taxon>Sar</taxon>
        <taxon>Stramenopiles</taxon>
        <taxon>Ochrophyta</taxon>
        <taxon>PX clade</taxon>
        <taxon>Phaeophyceae</taxon>
        <taxon>Ectocarpales</taxon>
        <taxon>Ectocarpaceae</taxon>
        <taxon>Ectocarpus</taxon>
    </lineage>
</organism>